<evidence type="ECO:0000313" key="3">
    <source>
        <dbReference type="EMBL" id="AZK44427.1"/>
    </source>
</evidence>
<dbReference type="EMBL" id="CP034234">
    <property type="protein sequence ID" value="AZK44427.1"/>
    <property type="molecule type" value="Genomic_DNA"/>
</dbReference>
<reference evidence="3 4" key="1">
    <citation type="journal article" date="2020" name="Int. J. Syst. Evol. Microbiol.">
        <title>Description of Erysipelothrix piscisicarius sp. nov., an emergent fish pathogen, and assessment of virulence using a tiger barb (Puntigrus tetrazona) infection model.</title>
        <authorList>
            <person name="Pomaranski E.K."/>
            <person name="Griffin M.J."/>
            <person name="Camus A.C."/>
            <person name="Armwood A.R."/>
            <person name="Shelley J."/>
            <person name="Waldbieser G.C."/>
            <person name="LaFrentz B.R."/>
            <person name="Garcia J.C."/>
            <person name="Yanong R."/>
            <person name="Soto E."/>
        </authorList>
    </citation>
    <scope>NUCLEOTIDE SEQUENCE [LARGE SCALE GENOMIC DNA]</scope>
    <source>
        <strain evidence="3 4">15TAL0474</strain>
    </source>
</reference>
<dbReference type="PANTHER" id="PTHR30185:SF18">
    <property type="entry name" value="TRANSCRIPTIONAL REGULATOR MTLR"/>
    <property type="match status" value="1"/>
</dbReference>
<evidence type="ECO:0000313" key="4">
    <source>
        <dbReference type="Proteomes" id="UP000278804"/>
    </source>
</evidence>
<dbReference type="PANTHER" id="PTHR30185">
    <property type="entry name" value="CRYPTIC BETA-GLUCOSIDE BGL OPERON ANTITERMINATOR"/>
    <property type="match status" value="1"/>
</dbReference>
<protein>
    <recommendedName>
        <fullName evidence="5">PRD domain-containing protein</fullName>
    </recommendedName>
</protein>
<keyword evidence="1" id="KW-0805">Transcription regulation</keyword>
<dbReference type="KEGG" id="eri:EEI45_06470"/>
<organism evidence="3 4">
    <name type="scientific">Erysipelothrix piscisicarius</name>
    <dbReference type="NCBI Taxonomy" id="2485784"/>
    <lineage>
        <taxon>Bacteria</taxon>
        <taxon>Bacillati</taxon>
        <taxon>Bacillota</taxon>
        <taxon>Erysipelotrichia</taxon>
        <taxon>Erysipelotrichales</taxon>
        <taxon>Erysipelotrichaceae</taxon>
        <taxon>Erysipelothrix</taxon>
    </lineage>
</organism>
<dbReference type="InterPro" id="IPR050661">
    <property type="entry name" value="BglG_antiterminators"/>
</dbReference>
<evidence type="ECO:0000256" key="1">
    <source>
        <dbReference type="ARBA" id="ARBA00023015"/>
    </source>
</evidence>
<gene>
    <name evidence="3" type="ORF">EEI45_06470</name>
</gene>
<evidence type="ECO:0000256" key="2">
    <source>
        <dbReference type="ARBA" id="ARBA00023163"/>
    </source>
</evidence>
<accession>A0A3Q8S805</accession>
<sequence length="137" mass="15798">MVKESIALINDPFWNQLEENEMGFLALHLASAIERFKKPLKTILICTIAPSGGQLLKYRLEHSIPEIVIDKIIPYNEFKDVDYDADLLIINSQLNKEKQYKTPMLSITALPSKDDLDFLRNEILDYYNKKNDPGNIT</sequence>
<evidence type="ECO:0008006" key="5">
    <source>
        <dbReference type="Google" id="ProtNLM"/>
    </source>
</evidence>
<dbReference type="AlphaFoldDB" id="A0A3Q8S805"/>
<keyword evidence="2" id="KW-0804">Transcription</keyword>
<dbReference type="Proteomes" id="UP000278804">
    <property type="component" value="Chromosome"/>
</dbReference>
<name>A0A3Q8S805_9FIRM</name>
<proteinExistence type="predicted"/>
<keyword evidence="4" id="KW-1185">Reference proteome</keyword>